<evidence type="ECO:0000256" key="1">
    <source>
        <dbReference type="PROSITE-ProRule" id="PRU00176"/>
    </source>
</evidence>
<feature type="region of interest" description="Disordered" evidence="2">
    <location>
        <begin position="375"/>
        <end position="404"/>
    </location>
</feature>
<comment type="caution">
    <text evidence="5">The sequence shown here is derived from an EMBL/GenBank/DDBJ whole genome shotgun (WGS) entry which is preliminary data.</text>
</comment>
<dbReference type="Pfam" id="PF01426">
    <property type="entry name" value="BAH"/>
    <property type="match status" value="1"/>
</dbReference>
<dbReference type="AlphaFoldDB" id="A0ABD3EN50"/>
<dbReference type="EMBL" id="JAVIJP010000001">
    <property type="protein sequence ID" value="KAL3655655.1"/>
    <property type="molecule type" value="Genomic_DNA"/>
</dbReference>
<dbReference type="PANTHER" id="PTHR47073">
    <property type="entry name" value="PROTEIN ANTI-SILENCING 1"/>
    <property type="match status" value="1"/>
</dbReference>
<keyword evidence="1" id="KW-0694">RNA-binding</keyword>
<dbReference type="PROSITE" id="PS51038">
    <property type="entry name" value="BAH"/>
    <property type="match status" value="1"/>
</dbReference>
<organism evidence="5 6">
    <name type="scientific">Castilleja foliolosa</name>
    <dbReference type="NCBI Taxonomy" id="1961234"/>
    <lineage>
        <taxon>Eukaryota</taxon>
        <taxon>Viridiplantae</taxon>
        <taxon>Streptophyta</taxon>
        <taxon>Embryophyta</taxon>
        <taxon>Tracheophyta</taxon>
        <taxon>Spermatophyta</taxon>
        <taxon>Magnoliopsida</taxon>
        <taxon>eudicotyledons</taxon>
        <taxon>Gunneridae</taxon>
        <taxon>Pentapetalae</taxon>
        <taxon>asterids</taxon>
        <taxon>lamiids</taxon>
        <taxon>Lamiales</taxon>
        <taxon>Orobanchaceae</taxon>
        <taxon>Pedicularideae</taxon>
        <taxon>Castillejinae</taxon>
        <taxon>Castilleja</taxon>
    </lineage>
</organism>
<evidence type="ECO:0008006" key="7">
    <source>
        <dbReference type="Google" id="ProtNLM"/>
    </source>
</evidence>
<dbReference type="PANTHER" id="PTHR47073:SF2">
    <property type="entry name" value="PROTEIN ANTI-SILENCING 1"/>
    <property type="match status" value="1"/>
</dbReference>
<dbReference type="GO" id="GO:0003723">
    <property type="term" value="F:RNA binding"/>
    <property type="evidence" value="ECO:0007669"/>
    <property type="project" value="UniProtKB-UniRule"/>
</dbReference>
<feature type="domain" description="RRM" evidence="3">
    <location>
        <begin position="686"/>
        <end position="769"/>
    </location>
</feature>
<dbReference type="InterPro" id="IPR000504">
    <property type="entry name" value="RRM_dom"/>
</dbReference>
<dbReference type="InterPro" id="IPR043151">
    <property type="entry name" value="BAH_sf"/>
</dbReference>
<reference evidence="6" key="1">
    <citation type="journal article" date="2024" name="IScience">
        <title>Strigolactones Initiate the Formation of Haustorium-like Structures in Castilleja.</title>
        <authorList>
            <person name="Buerger M."/>
            <person name="Peterson D."/>
            <person name="Chory J."/>
        </authorList>
    </citation>
    <scope>NUCLEOTIDE SEQUENCE [LARGE SCALE GENOMIC DNA]</scope>
</reference>
<feature type="region of interest" description="Disordered" evidence="2">
    <location>
        <begin position="544"/>
        <end position="598"/>
    </location>
</feature>
<sequence>MSALVEAEKPEELDFKWGKLRSVGGKKKDVRFYETFTYDGMYYALNDCVFMYTEDEAEPYIGKLVKIWENSDRSKKVKVQWFFRPREISLFLGEAEVKENELFFASGAGIGLTNINPLEAIAGKCNVVCISKDKRNLQPSAEEVQMADYIFYRTFDVNSNTISDQMGVTVGGLDVKYVFNRTESLRDLDVRNLNPTRTDVIARGETPEAAGKNPLILLKNVKPDENEDLMLGKKGTNANEVQAKHGGLLGEGSSGGNVNSSKIGKTKGITLERKNMPADKNGSEKDKFEDIKSPDSQVKVEEGVKKSARDSGDDLDYTRSKKAKLDGPVSSLEVNGEKGTQNLTNPRKAESELDKIFDGSGKDVNLAGKSNFVDENLSKESAQSAKKPTSGRDEDLNALQGKQSKANIVLSREKLESAHAQKSVGAEKGKKLGENSSARMERSSKLNVISPGEVERLVTPDGTLNARFNEDFQGYGQAAKLVKKLNASTKRPLKRSADLSMEKSNIQKMTDYEIMDKLVDDSSPFGGPPTKKGKLDDFINKVSGKTCSDEVNNSPRLAANDSTTKSKNGKGALNEHLEGGPSKKGKFDDNYRNNNSEIKNSPKVAAYENMTKLKLVKGASKDNFDNMVGKPSKNNLPSPPIVTCNGDDGKVGSRIFKVTRRPIVEKSNWMKLPWESKMKTAHDQGRLVLLLNLDPEYTSGEVEDIVWHAFKEESTAKMVQQTATSNPYSGQAFVIFKSREAVDRVVKRLEGGCLMLPNKRPLVARIIDFPKFLEKKTFVGHLAIDKARRQRETKEALSTSHYSQNNTVEYEMAMAWWQLQSKSHSGWKKLYEQQRKEIKKLTDNLKLK</sequence>
<name>A0ABD3EN50_9LAMI</name>
<proteinExistence type="predicted"/>
<feature type="compositionally biased region" description="Basic and acidic residues" evidence="2">
    <location>
        <begin position="270"/>
        <end position="325"/>
    </location>
</feature>
<evidence type="ECO:0000313" key="6">
    <source>
        <dbReference type="Proteomes" id="UP001632038"/>
    </source>
</evidence>
<feature type="region of interest" description="Disordered" evidence="2">
    <location>
        <begin position="417"/>
        <end position="443"/>
    </location>
</feature>
<evidence type="ECO:0000259" key="3">
    <source>
        <dbReference type="PROSITE" id="PS50102"/>
    </source>
</evidence>
<feature type="region of interest" description="Disordered" evidence="2">
    <location>
        <begin position="245"/>
        <end position="361"/>
    </location>
</feature>
<protein>
    <recommendedName>
        <fullName evidence="7">BAH domain-containing protein</fullName>
    </recommendedName>
</protein>
<feature type="compositionally biased region" description="Polar residues" evidence="2">
    <location>
        <begin position="544"/>
        <end position="566"/>
    </location>
</feature>
<evidence type="ECO:0000313" key="5">
    <source>
        <dbReference type="EMBL" id="KAL3655655.1"/>
    </source>
</evidence>
<dbReference type="SMART" id="SM00439">
    <property type="entry name" value="BAH"/>
    <property type="match status" value="1"/>
</dbReference>
<evidence type="ECO:0000259" key="4">
    <source>
        <dbReference type="PROSITE" id="PS51038"/>
    </source>
</evidence>
<dbReference type="Gene3D" id="2.30.30.490">
    <property type="match status" value="1"/>
</dbReference>
<keyword evidence="6" id="KW-1185">Reference proteome</keyword>
<dbReference type="FunFam" id="2.30.30.490:FF:000017">
    <property type="entry name" value="Bromo-adjacent homology (BAH) domain-containing protein"/>
    <property type="match status" value="1"/>
</dbReference>
<evidence type="ECO:0000256" key="2">
    <source>
        <dbReference type="SAM" id="MobiDB-lite"/>
    </source>
</evidence>
<feature type="domain" description="BAH" evidence="4">
    <location>
        <begin position="41"/>
        <end position="166"/>
    </location>
</feature>
<dbReference type="Proteomes" id="UP001632038">
    <property type="component" value="Unassembled WGS sequence"/>
</dbReference>
<dbReference type="InterPro" id="IPR001025">
    <property type="entry name" value="BAH_dom"/>
</dbReference>
<gene>
    <name evidence="5" type="ORF">CASFOL_000051</name>
</gene>
<accession>A0ABD3EN50</accession>
<dbReference type="PROSITE" id="PS50102">
    <property type="entry name" value="RRM"/>
    <property type="match status" value="1"/>
</dbReference>
<feature type="compositionally biased region" description="Basic and acidic residues" evidence="2">
    <location>
        <begin position="347"/>
        <end position="361"/>
    </location>
</feature>